<dbReference type="Gene3D" id="1.10.3470.10">
    <property type="entry name" value="ABC transporter involved in vitamin B12 uptake, BtuC"/>
    <property type="match status" value="1"/>
</dbReference>
<evidence type="ECO:0000256" key="3">
    <source>
        <dbReference type="ARBA" id="ARBA00022448"/>
    </source>
</evidence>
<evidence type="ECO:0000256" key="1">
    <source>
        <dbReference type="ARBA" id="ARBA00004651"/>
    </source>
</evidence>
<organism evidence="9">
    <name type="scientific">Desulfurella acetivorans</name>
    <dbReference type="NCBI Taxonomy" id="33002"/>
    <lineage>
        <taxon>Bacteria</taxon>
        <taxon>Pseudomonadati</taxon>
        <taxon>Campylobacterota</taxon>
        <taxon>Desulfurellia</taxon>
        <taxon>Desulfurellales</taxon>
        <taxon>Desulfurellaceae</taxon>
        <taxon>Desulfurella</taxon>
    </lineage>
</organism>
<dbReference type="PANTHER" id="PTHR30472">
    <property type="entry name" value="FERRIC ENTEROBACTIN TRANSPORT SYSTEM PERMEASE PROTEIN"/>
    <property type="match status" value="1"/>
</dbReference>
<dbReference type="CDD" id="cd06550">
    <property type="entry name" value="TM_ABC_iron-siderophores_like"/>
    <property type="match status" value="1"/>
</dbReference>
<dbReference type="AlphaFoldDB" id="A0A7C6A794"/>
<dbReference type="EMBL" id="DRZX01000219">
    <property type="protein sequence ID" value="HHS49100.1"/>
    <property type="molecule type" value="Genomic_DNA"/>
</dbReference>
<accession>A0A7C6A794</accession>
<evidence type="ECO:0000256" key="8">
    <source>
        <dbReference type="SAM" id="Phobius"/>
    </source>
</evidence>
<evidence type="ECO:0000256" key="7">
    <source>
        <dbReference type="ARBA" id="ARBA00023136"/>
    </source>
</evidence>
<comment type="subcellular location">
    <subcellularLocation>
        <location evidence="1">Cell membrane</location>
        <topology evidence="1">Multi-pass membrane protein</topology>
    </subcellularLocation>
</comment>
<dbReference type="PANTHER" id="PTHR30472:SF70">
    <property type="entry name" value="MOLYBDATE IMPORT SYSTEM PERMEASE PROTEIN MOLB"/>
    <property type="match status" value="1"/>
</dbReference>
<evidence type="ECO:0000256" key="5">
    <source>
        <dbReference type="ARBA" id="ARBA00022692"/>
    </source>
</evidence>
<dbReference type="GO" id="GO:0005886">
    <property type="term" value="C:plasma membrane"/>
    <property type="evidence" value="ECO:0007669"/>
    <property type="project" value="UniProtKB-SubCell"/>
</dbReference>
<comment type="caution">
    <text evidence="9">The sequence shown here is derived from an EMBL/GenBank/DDBJ whole genome shotgun (WGS) entry which is preliminary data.</text>
</comment>
<feature type="transmembrane region" description="Helical" evidence="8">
    <location>
        <begin position="60"/>
        <end position="81"/>
    </location>
</feature>
<dbReference type="InterPro" id="IPR000522">
    <property type="entry name" value="ABC_transptr_permease_BtuC"/>
</dbReference>
<keyword evidence="5 8" id="KW-0812">Transmembrane</keyword>
<dbReference type="SUPFAM" id="SSF81345">
    <property type="entry name" value="ABC transporter involved in vitamin B12 uptake, BtuC"/>
    <property type="match status" value="1"/>
</dbReference>
<dbReference type="GO" id="GO:0033214">
    <property type="term" value="P:siderophore-iron import into cell"/>
    <property type="evidence" value="ECO:0007669"/>
    <property type="project" value="TreeGrafter"/>
</dbReference>
<comment type="similarity">
    <text evidence="2">Belongs to the binding-protein-dependent transport system permease family. FecCD subfamily.</text>
</comment>
<dbReference type="InterPro" id="IPR037294">
    <property type="entry name" value="ABC_BtuC-like"/>
</dbReference>
<dbReference type="Proteomes" id="UP000886400">
    <property type="component" value="Unassembled WGS sequence"/>
</dbReference>
<evidence type="ECO:0000313" key="9">
    <source>
        <dbReference type="EMBL" id="HHS49100.1"/>
    </source>
</evidence>
<dbReference type="Pfam" id="PF01032">
    <property type="entry name" value="FecCD"/>
    <property type="match status" value="1"/>
</dbReference>
<evidence type="ECO:0000256" key="2">
    <source>
        <dbReference type="ARBA" id="ARBA00007935"/>
    </source>
</evidence>
<keyword evidence="6 8" id="KW-1133">Transmembrane helix</keyword>
<feature type="transmembrane region" description="Helical" evidence="8">
    <location>
        <begin position="176"/>
        <end position="194"/>
    </location>
</feature>
<protein>
    <submittedName>
        <fullName evidence="9">Iron ABC transporter permease</fullName>
    </submittedName>
</protein>
<keyword evidence="4" id="KW-1003">Cell membrane</keyword>
<gene>
    <name evidence="9" type="ORF">ENM99_04515</name>
</gene>
<feature type="transmembrane region" description="Helical" evidence="8">
    <location>
        <begin position="108"/>
        <end position="137"/>
    </location>
</feature>
<keyword evidence="3" id="KW-0813">Transport</keyword>
<feature type="transmembrane region" description="Helical" evidence="8">
    <location>
        <begin position="21"/>
        <end position="40"/>
    </location>
</feature>
<evidence type="ECO:0000256" key="6">
    <source>
        <dbReference type="ARBA" id="ARBA00022989"/>
    </source>
</evidence>
<reference evidence="9" key="1">
    <citation type="journal article" date="2020" name="mSystems">
        <title>Genome- and Community-Level Interaction Insights into Carbon Utilization and Element Cycling Functions of Hydrothermarchaeota in Hydrothermal Sediment.</title>
        <authorList>
            <person name="Zhou Z."/>
            <person name="Liu Y."/>
            <person name="Xu W."/>
            <person name="Pan J."/>
            <person name="Luo Z.H."/>
            <person name="Li M."/>
        </authorList>
    </citation>
    <scope>NUCLEOTIDE SEQUENCE [LARGE SCALE GENOMIC DNA]</scope>
    <source>
        <strain evidence="9">SpSt-1135</strain>
    </source>
</reference>
<keyword evidence="7 8" id="KW-0472">Membrane</keyword>
<sequence>MYSLFSSKIKIRFANSKPRNIGNYHWLFFSALLGVMKYLADPNNQLPQIVFWLMGSFANVSFDVWGAFVVIGICAFLLYMIRWQLNIVVFGDDEAKSLGLNITLLRKLIILLSSLITAASVAIVGIVGWVGLVIPHISRLLVGSDNKKVIPTSIFVGGIFMVLMDDLARSLISGEIPIGILTSLIGAPFFAWLYKKQKHL</sequence>
<evidence type="ECO:0000256" key="4">
    <source>
        <dbReference type="ARBA" id="ARBA00022475"/>
    </source>
</evidence>
<proteinExistence type="inferred from homology"/>
<dbReference type="GO" id="GO:0022857">
    <property type="term" value="F:transmembrane transporter activity"/>
    <property type="evidence" value="ECO:0007669"/>
    <property type="project" value="InterPro"/>
</dbReference>
<name>A0A7C6A794_DESAE</name>